<reference evidence="2 3" key="1">
    <citation type="submission" date="2018-03" db="EMBL/GenBank/DDBJ databases">
        <authorList>
            <person name="Keele B.F."/>
        </authorList>
    </citation>
    <scope>NUCLEOTIDE SEQUENCE [LARGE SCALE GENOMIC DNA]</scope>
    <source>
        <strain evidence="2 3">CECT 8626</strain>
    </source>
</reference>
<feature type="transmembrane region" description="Helical" evidence="1">
    <location>
        <begin position="33"/>
        <end position="50"/>
    </location>
</feature>
<proteinExistence type="predicted"/>
<evidence type="ECO:0008006" key="4">
    <source>
        <dbReference type="Google" id="ProtNLM"/>
    </source>
</evidence>
<protein>
    <recommendedName>
        <fullName evidence="4">50S ribosomal protein L35</fullName>
    </recommendedName>
</protein>
<keyword evidence="1" id="KW-0472">Membrane</keyword>
<dbReference type="EMBL" id="OMOQ01000003">
    <property type="protein sequence ID" value="SPH24348.1"/>
    <property type="molecule type" value="Genomic_DNA"/>
</dbReference>
<evidence type="ECO:0000256" key="1">
    <source>
        <dbReference type="SAM" id="Phobius"/>
    </source>
</evidence>
<keyword evidence="3" id="KW-1185">Reference proteome</keyword>
<keyword evidence="1" id="KW-1133">Transmembrane helix</keyword>
<keyword evidence="1" id="KW-0812">Transmembrane</keyword>
<accession>A0A2R8BLS4</accession>
<sequence>MDSDLLLVFGIFMMLLAVPVVISAFSSDRPMRGAVALAAMGGAMIVAAYVTNPVGYRPDDIPDVVMRVIADIVR</sequence>
<evidence type="ECO:0000313" key="2">
    <source>
        <dbReference type="EMBL" id="SPH24348.1"/>
    </source>
</evidence>
<organism evidence="2 3">
    <name type="scientific">Albidovulum aquaemixtae</name>
    <dbReference type="NCBI Taxonomy" id="1542388"/>
    <lineage>
        <taxon>Bacteria</taxon>
        <taxon>Pseudomonadati</taxon>
        <taxon>Pseudomonadota</taxon>
        <taxon>Alphaproteobacteria</taxon>
        <taxon>Rhodobacterales</taxon>
        <taxon>Paracoccaceae</taxon>
        <taxon>Albidovulum</taxon>
    </lineage>
</organism>
<dbReference type="Proteomes" id="UP000244924">
    <property type="component" value="Unassembled WGS sequence"/>
</dbReference>
<evidence type="ECO:0000313" key="3">
    <source>
        <dbReference type="Proteomes" id="UP000244924"/>
    </source>
</evidence>
<dbReference type="AlphaFoldDB" id="A0A2R8BLS4"/>
<gene>
    <name evidence="2" type="ORF">DEA8626_03399</name>
</gene>
<dbReference type="RefSeq" id="WP_108854364.1">
    <property type="nucleotide sequence ID" value="NZ_OMOQ01000003.1"/>
</dbReference>
<dbReference type="OrthoDB" id="7875801at2"/>
<name>A0A2R8BLS4_9RHOB</name>
<feature type="transmembrane region" description="Helical" evidence="1">
    <location>
        <begin position="6"/>
        <end position="26"/>
    </location>
</feature>